<keyword evidence="1" id="KW-0472">Membrane</keyword>
<proteinExistence type="predicted"/>
<sequence>MSAELMSFTVYAHPYPGWSDGHGPWNGGGPGWWLIFPILFWVLVLSGIGYVIYRRSPKQSARGAAERTLAERYARGEIGEDELKQRRAVLRGKS</sequence>
<feature type="transmembrane region" description="Helical" evidence="1">
    <location>
        <begin position="32"/>
        <end position="53"/>
    </location>
</feature>
<keyword evidence="1" id="KW-0812">Transmembrane</keyword>
<dbReference type="RefSeq" id="WP_165440081.1">
    <property type="nucleotide sequence ID" value="NZ_SHLD01000001.1"/>
</dbReference>
<name>A0A4Q8BGW4_9ACTN</name>
<evidence type="ECO:0000313" key="2">
    <source>
        <dbReference type="EMBL" id="RZU76701.1"/>
    </source>
</evidence>
<keyword evidence="3" id="KW-1185">Reference proteome</keyword>
<dbReference type="EMBL" id="SHLD01000001">
    <property type="protein sequence ID" value="RZU76701.1"/>
    <property type="molecule type" value="Genomic_DNA"/>
</dbReference>
<accession>A0A4Q8BGW4</accession>
<dbReference type="Proteomes" id="UP000294114">
    <property type="component" value="Unassembled WGS sequence"/>
</dbReference>
<keyword evidence="1" id="KW-1133">Transmembrane helix</keyword>
<gene>
    <name evidence="2" type="ORF">EV384_5374</name>
</gene>
<dbReference type="AlphaFoldDB" id="A0A4Q8BGW4"/>
<protein>
    <submittedName>
        <fullName evidence="2">Putative membrane protein</fullName>
    </submittedName>
</protein>
<evidence type="ECO:0000313" key="3">
    <source>
        <dbReference type="Proteomes" id="UP000294114"/>
    </source>
</evidence>
<evidence type="ECO:0000256" key="1">
    <source>
        <dbReference type="SAM" id="Phobius"/>
    </source>
</evidence>
<comment type="caution">
    <text evidence="2">The sequence shown here is derived from an EMBL/GenBank/DDBJ whole genome shotgun (WGS) entry which is preliminary data.</text>
</comment>
<organism evidence="2 3">
    <name type="scientific">Micromonospora kangleipakensis</name>
    <dbReference type="NCBI Taxonomy" id="1077942"/>
    <lineage>
        <taxon>Bacteria</taxon>
        <taxon>Bacillati</taxon>
        <taxon>Actinomycetota</taxon>
        <taxon>Actinomycetes</taxon>
        <taxon>Micromonosporales</taxon>
        <taxon>Micromonosporaceae</taxon>
        <taxon>Micromonospora</taxon>
    </lineage>
</organism>
<reference evidence="2 3" key="1">
    <citation type="submission" date="2019-02" db="EMBL/GenBank/DDBJ databases">
        <title>Sequencing the genomes of 1000 actinobacteria strains.</title>
        <authorList>
            <person name="Klenk H.-P."/>
        </authorList>
    </citation>
    <scope>NUCLEOTIDE SEQUENCE [LARGE SCALE GENOMIC DNA]</scope>
    <source>
        <strain evidence="2 3">DSM 45612</strain>
    </source>
</reference>